<accession>A0A5C6ANS5</accession>
<gene>
    <name evidence="1" type="ORF">Pla52n_42780</name>
</gene>
<organism evidence="1 2">
    <name type="scientific">Stieleria varia</name>
    <dbReference type="NCBI Taxonomy" id="2528005"/>
    <lineage>
        <taxon>Bacteria</taxon>
        <taxon>Pseudomonadati</taxon>
        <taxon>Planctomycetota</taxon>
        <taxon>Planctomycetia</taxon>
        <taxon>Pirellulales</taxon>
        <taxon>Pirellulaceae</taxon>
        <taxon>Stieleria</taxon>
    </lineage>
</organism>
<dbReference type="EMBL" id="SJPN01000005">
    <property type="protein sequence ID" value="TWU00909.1"/>
    <property type="molecule type" value="Genomic_DNA"/>
</dbReference>
<protein>
    <submittedName>
        <fullName evidence="1">Uncharacterized protein</fullName>
    </submittedName>
</protein>
<name>A0A5C6ANS5_9BACT</name>
<dbReference type="AlphaFoldDB" id="A0A5C6ANS5"/>
<dbReference type="Proteomes" id="UP000320176">
    <property type="component" value="Unassembled WGS sequence"/>
</dbReference>
<comment type="caution">
    <text evidence="1">The sequence shown here is derived from an EMBL/GenBank/DDBJ whole genome shotgun (WGS) entry which is preliminary data.</text>
</comment>
<sequence>MVILSSELTEALQTPMMRHGRCRSWQQSLGTRARHFSFSAMPKVMYSSKGLIEGMVRERAQPCTLTIFSSAKAVNLG</sequence>
<proteinExistence type="predicted"/>
<reference evidence="1 2" key="1">
    <citation type="submission" date="2019-02" db="EMBL/GenBank/DDBJ databases">
        <title>Deep-cultivation of Planctomycetes and their phenomic and genomic characterization uncovers novel biology.</title>
        <authorList>
            <person name="Wiegand S."/>
            <person name="Jogler M."/>
            <person name="Boedeker C."/>
            <person name="Pinto D."/>
            <person name="Vollmers J."/>
            <person name="Rivas-Marin E."/>
            <person name="Kohn T."/>
            <person name="Peeters S.H."/>
            <person name="Heuer A."/>
            <person name="Rast P."/>
            <person name="Oberbeckmann S."/>
            <person name="Bunk B."/>
            <person name="Jeske O."/>
            <person name="Meyerdierks A."/>
            <person name="Storesund J.E."/>
            <person name="Kallscheuer N."/>
            <person name="Luecker S."/>
            <person name="Lage O.M."/>
            <person name="Pohl T."/>
            <person name="Merkel B.J."/>
            <person name="Hornburger P."/>
            <person name="Mueller R.-W."/>
            <person name="Bruemmer F."/>
            <person name="Labrenz M."/>
            <person name="Spormann A.M."/>
            <person name="Op Den Camp H."/>
            <person name="Overmann J."/>
            <person name="Amann R."/>
            <person name="Jetten M.S.M."/>
            <person name="Mascher T."/>
            <person name="Medema M.H."/>
            <person name="Devos D.P."/>
            <person name="Kaster A.-K."/>
            <person name="Ovreas L."/>
            <person name="Rohde M."/>
            <person name="Galperin M.Y."/>
            <person name="Jogler C."/>
        </authorList>
    </citation>
    <scope>NUCLEOTIDE SEQUENCE [LARGE SCALE GENOMIC DNA]</scope>
    <source>
        <strain evidence="1 2">Pla52n</strain>
    </source>
</reference>
<evidence type="ECO:0000313" key="2">
    <source>
        <dbReference type="Proteomes" id="UP000320176"/>
    </source>
</evidence>
<evidence type="ECO:0000313" key="1">
    <source>
        <dbReference type="EMBL" id="TWU00909.1"/>
    </source>
</evidence>
<keyword evidence="2" id="KW-1185">Reference proteome</keyword>